<proteinExistence type="inferred from homology"/>
<dbReference type="EMBL" id="JAKIJS010000001">
    <property type="protein sequence ID" value="MCF6138381.1"/>
    <property type="molecule type" value="Genomic_DNA"/>
</dbReference>
<keyword evidence="7 8" id="KW-0472">Membrane</keyword>
<feature type="transmembrane region" description="Helical" evidence="9">
    <location>
        <begin position="146"/>
        <end position="170"/>
    </location>
</feature>
<reference evidence="10 11" key="1">
    <citation type="submission" date="2022-01" db="EMBL/GenBank/DDBJ databases">
        <title>Alkalihalobacillus sp. EGI L200015, a novel bacterium isolated from a salt lake sediment.</title>
        <authorList>
            <person name="Gao L."/>
            <person name="Fang B.-Z."/>
            <person name="Li W.-J."/>
        </authorList>
    </citation>
    <scope>NUCLEOTIDE SEQUENCE [LARGE SCALE GENOMIC DNA]</scope>
    <source>
        <strain evidence="10 11">KCTC 12718</strain>
    </source>
</reference>
<keyword evidence="11" id="KW-1185">Reference proteome</keyword>
<name>A0ABS9H370_9BACL</name>
<organism evidence="10 11">
    <name type="scientific">Pseudalkalibacillus berkeleyi</name>
    <dbReference type="NCBI Taxonomy" id="1069813"/>
    <lineage>
        <taxon>Bacteria</taxon>
        <taxon>Bacillati</taxon>
        <taxon>Bacillota</taxon>
        <taxon>Bacilli</taxon>
        <taxon>Bacillales</taxon>
        <taxon>Fictibacillaceae</taxon>
        <taxon>Pseudalkalibacillus</taxon>
    </lineage>
</organism>
<comment type="caution">
    <text evidence="10">The sequence shown here is derived from an EMBL/GenBank/DDBJ whole genome shotgun (WGS) entry which is preliminary data.</text>
</comment>
<feature type="transmembrane region" description="Helical" evidence="9">
    <location>
        <begin position="87"/>
        <end position="104"/>
    </location>
</feature>
<dbReference type="Pfam" id="PF02632">
    <property type="entry name" value="BioY"/>
    <property type="match status" value="1"/>
</dbReference>
<evidence type="ECO:0000313" key="10">
    <source>
        <dbReference type="EMBL" id="MCF6138381.1"/>
    </source>
</evidence>
<dbReference type="PIRSF" id="PIRSF016661">
    <property type="entry name" value="BioY"/>
    <property type="match status" value="1"/>
</dbReference>
<evidence type="ECO:0000256" key="7">
    <source>
        <dbReference type="ARBA" id="ARBA00023136"/>
    </source>
</evidence>
<dbReference type="InterPro" id="IPR003784">
    <property type="entry name" value="BioY"/>
</dbReference>
<dbReference type="Gene3D" id="1.10.1760.20">
    <property type="match status" value="1"/>
</dbReference>
<comment type="subcellular location">
    <subcellularLocation>
        <location evidence="1 8">Cell membrane</location>
        <topology evidence="1 8">Multi-pass membrane protein</topology>
    </subcellularLocation>
</comment>
<dbReference type="Proteomes" id="UP001649381">
    <property type="component" value="Unassembled WGS sequence"/>
</dbReference>
<evidence type="ECO:0000256" key="6">
    <source>
        <dbReference type="ARBA" id="ARBA00022989"/>
    </source>
</evidence>
<dbReference type="PANTHER" id="PTHR34295:SF4">
    <property type="entry name" value="BIOTIN TRANSPORTER BIOY-RELATED"/>
    <property type="match status" value="1"/>
</dbReference>
<evidence type="ECO:0000256" key="2">
    <source>
        <dbReference type="ARBA" id="ARBA00010692"/>
    </source>
</evidence>
<evidence type="ECO:0000256" key="8">
    <source>
        <dbReference type="PIRNR" id="PIRNR016661"/>
    </source>
</evidence>
<dbReference type="PANTHER" id="PTHR34295">
    <property type="entry name" value="BIOTIN TRANSPORTER BIOY"/>
    <property type="match status" value="1"/>
</dbReference>
<accession>A0ABS9H370</accession>
<dbReference type="RefSeq" id="WP_236334793.1">
    <property type="nucleotide sequence ID" value="NZ_JAKIJS010000001.1"/>
</dbReference>
<feature type="transmembrane region" description="Helical" evidence="9">
    <location>
        <begin position="116"/>
        <end position="140"/>
    </location>
</feature>
<keyword evidence="5 9" id="KW-0812">Transmembrane</keyword>
<keyword evidence="4 8" id="KW-1003">Cell membrane</keyword>
<evidence type="ECO:0000256" key="3">
    <source>
        <dbReference type="ARBA" id="ARBA00022448"/>
    </source>
</evidence>
<feature type="transmembrane region" description="Helical" evidence="9">
    <location>
        <begin position="32"/>
        <end position="51"/>
    </location>
</feature>
<protein>
    <recommendedName>
        <fullName evidence="8">Biotin transporter</fullName>
    </recommendedName>
</protein>
<evidence type="ECO:0000313" key="11">
    <source>
        <dbReference type="Proteomes" id="UP001649381"/>
    </source>
</evidence>
<evidence type="ECO:0000256" key="1">
    <source>
        <dbReference type="ARBA" id="ARBA00004651"/>
    </source>
</evidence>
<evidence type="ECO:0000256" key="5">
    <source>
        <dbReference type="ARBA" id="ARBA00022692"/>
    </source>
</evidence>
<feature type="transmembrane region" description="Helical" evidence="9">
    <location>
        <begin position="7"/>
        <end position="26"/>
    </location>
</feature>
<sequence>MKKTYTLVYAAMFAAVVAALGLVPPIPVPGSPVPITAQTLGVMLAGGLLGARLGGLSLLVFIGLIISGAPVLSGMRGGIDELVGPSAGYILSWPIAALVIGYLVEKSWANLKFWKVLLFNILGGIIVVYAAGIPVTAFVLDLSLPAAALSAIAYIPGDMVKAIIAAFVVVKMKKRNPVLTTNKKNLAA</sequence>
<comment type="similarity">
    <text evidence="2 8">Belongs to the BioY family.</text>
</comment>
<evidence type="ECO:0000256" key="4">
    <source>
        <dbReference type="ARBA" id="ARBA00022475"/>
    </source>
</evidence>
<gene>
    <name evidence="10" type="ORF">L2716_11640</name>
</gene>
<keyword evidence="6 9" id="KW-1133">Transmembrane helix</keyword>
<feature type="transmembrane region" description="Helical" evidence="9">
    <location>
        <begin position="58"/>
        <end position="75"/>
    </location>
</feature>
<evidence type="ECO:0000256" key="9">
    <source>
        <dbReference type="SAM" id="Phobius"/>
    </source>
</evidence>
<keyword evidence="3 8" id="KW-0813">Transport</keyword>